<evidence type="ECO:0000313" key="2">
    <source>
        <dbReference type="Proteomes" id="UP001607302"/>
    </source>
</evidence>
<protein>
    <submittedName>
        <fullName evidence="1">Uncharacterized protein</fullName>
    </submittedName>
</protein>
<accession>A0ABD2BGT6</accession>
<proteinExistence type="predicted"/>
<dbReference type="AlphaFoldDB" id="A0ABD2BGT6"/>
<dbReference type="EMBL" id="JAUDFV010000102">
    <property type="protein sequence ID" value="KAL2731962.1"/>
    <property type="molecule type" value="Genomic_DNA"/>
</dbReference>
<sequence>MTFEETMTYELQIRQGMAEKHGPDTTFTMIHDHPRHGSDQIQSLRLFAIYSPSMRLQRQIITNRV</sequence>
<reference evidence="1 2" key="1">
    <citation type="journal article" date="2024" name="Ann. Entomol. Soc. Am.">
        <title>Genomic analyses of the southern and eastern yellowjacket wasps (Hymenoptera: Vespidae) reveal evolutionary signatures of social life.</title>
        <authorList>
            <person name="Catto M.A."/>
            <person name="Caine P.B."/>
            <person name="Orr S.E."/>
            <person name="Hunt B.G."/>
            <person name="Goodisman M.A.D."/>
        </authorList>
    </citation>
    <scope>NUCLEOTIDE SEQUENCE [LARGE SCALE GENOMIC DNA]</scope>
    <source>
        <strain evidence="1">233</strain>
        <tissue evidence="1">Head and thorax</tissue>
    </source>
</reference>
<name>A0ABD2BGT6_VESSQ</name>
<gene>
    <name evidence="1" type="ORF">V1478_004650</name>
</gene>
<comment type="caution">
    <text evidence="1">The sequence shown here is derived from an EMBL/GenBank/DDBJ whole genome shotgun (WGS) entry which is preliminary data.</text>
</comment>
<evidence type="ECO:0000313" key="1">
    <source>
        <dbReference type="EMBL" id="KAL2731962.1"/>
    </source>
</evidence>
<keyword evidence="2" id="KW-1185">Reference proteome</keyword>
<dbReference type="Proteomes" id="UP001607302">
    <property type="component" value="Unassembled WGS sequence"/>
</dbReference>
<organism evidence="1 2">
    <name type="scientific">Vespula squamosa</name>
    <name type="common">Southern yellow jacket</name>
    <name type="synonym">Wasp</name>
    <dbReference type="NCBI Taxonomy" id="30214"/>
    <lineage>
        <taxon>Eukaryota</taxon>
        <taxon>Metazoa</taxon>
        <taxon>Ecdysozoa</taxon>
        <taxon>Arthropoda</taxon>
        <taxon>Hexapoda</taxon>
        <taxon>Insecta</taxon>
        <taxon>Pterygota</taxon>
        <taxon>Neoptera</taxon>
        <taxon>Endopterygota</taxon>
        <taxon>Hymenoptera</taxon>
        <taxon>Apocrita</taxon>
        <taxon>Aculeata</taxon>
        <taxon>Vespoidea</taxon>
        <taxon>Vespidae</taxon>
        <taxon>Vespinae</taxon>
        <taxon>Vespula</taxon>
    </lineage>
</organism>